<organism evidence="1 2">
    <name type="scientific">Conyzicola nivalis</name>
    <dbReference type="NCBI Taxonomy" id="1477021"/>
    <lineage>
        <taxon>Bacteria</taxon>
        <taxon>Bacillati</taxon>
        <taxon>Actinomycetota</taxon>
        <taxon>Actinomycetes</taxon>
        <taxon>Micrococcales</taxon>
        <taxon>Microbacteriaceae</taxon>
        <taxon>Conyzicola</taxon>
    </lineage>
</organism>
<dbReference type="EMBL" id="BMGB01000001">
    <property type="protein sequence ID" value="GGA92754.1"/>
    <property type="molecule type" value="Genomic_DNA"/>
</dbReference>
<reference evidence="1" key="1">
    <citation type="journal article" date="2014" name="Int. J. Syst. Evol. Microbiol.">
        <title>Complete genome sequence of Corynebacterium casei LMG S-19264T (=DSM 44701T), isolated from a smear-ripened cheese.</title>
        <authorList>
            <consortium name="US DOE Joint Genome Institute (JGI-PGF)"/>
            <person name="Walter F."/>
            <person name="Albersmeier A."/>
            <person name="Kalinowski J."/>
            <person name="Ruckert C."/>
        </authorList>
    </citation>
    <scope>NUCLEOTIDE SEQUENCE</scope>
    <source>
        <strain evidence="1">CGMCC 1.12813</strain>
    </source>
</reference>
<dbReference type="AlphaFoldDB" id="A0A916SCI8"/>
<evidence type="ECO:0000313" key="1">
    <source>
        <dbReference type="EMBL" id="GGA92754.1"/>
    </source>
</evidence>
<gene>
    <name evidence="1" type="ORF">GCM10010979_04160</name>
</gene>
<protein>
    <submittedName>
        <fullName evidence="1">Uncharacterized protein</fullName>
    </submittedName>
</protein>
<name>A0A916SCI8_9MICO</name>
<proteinExistence type="predicted"/>
<comment type="caution">
    <text evidence="1">The sequence shown here is derived from an EMBL/GenBank/DDBJ whole genome shotgun (WGS) entry which is preliminary data.</text>
</comment>
<reference evidence="1" key="2">
    <citation type="submission" date="2020-09" db="EMBL/GenBank/DDBJ databases">
        <authorList>
            <person name="Sun Q."/>
            <person name="Zhou Y."/>
        </authorList>
    </citation>
    <scope>NUCLEOTIDE SEQUENCE</scope>
    <source>
        <strain evidence="1">CGMCC 1.12813</strain>
    </source>
</reference>
<evidence type="ECO:0000313" key="2">
    <source>
        <dbReference type="Proteomes" id="UP000606922"/>
    </source>
</evidence>
<sequence>MGEGIGPVYGAYRPAVAAVQWVPMSDVSRYLPLSQRPRRDESGVTGDWSERLAAVLTSLAALVDGLAPEARAGVHDDLARLVWRLRATRRERATAALSRRSPRALSDDLPALLRAVTTDSARRRPLGDLAAAVITALDVAEATGSPIDIDPVTLGAVAVARALNAPLPIRAVLRDVTLVAIDGDWFVGRGPESRSLGASIVLFLYGRTGLPPAYDGEQEENHG</sequence>
<accession>A0A916SCI8</accession>
<dbReference type="Proteomes" id="UP000606922">
    <property type="component" value="Unassembled WGS sequence"/>
</dbReference>
<keyword evidence="2" id="KW-1185">Reference proteome</keyword>